<comment type="caution">
    <text evidence="1">The sequence shown here is derived from an EMBL/GenBank/DDBJ whole genome shotgun (WGS) entry which is preliminary data.</text>
</comment>
<sequence length="112" mass="12428">MRDAELLLAALQDTSANTSRHELDLVADWQGVRAVFSRGEDGIWTAHLTGQVDEERALGIVREVDRAYGRQVQQTIIRRLHDQAPAAGMRLESQTVEEDMSVTMVLAVGNGR</sequence>
<gene>
    <name evidence="1" type="ORF">B0I29_120130</name>
</gene>
<dbReference type="EMBL" id="QLMJ01000020">
    <property type="protein sequence ID" value="RAK28362.1"/>
    <property type="molecule type" value="Genomic_DNA"/>
</dbReference>
<evidence type="ECO:0000313" key="2">
    <source>
        <dbReference type="Proteomes" id="UP000249341"/>
    </source>
</evidence>
<evidence type="ECO:0000313" key="1">
    <source>
        <dbReference type="EMBL" id="RAK28362.1"/>
    </source>
</evidence>
<dbReference type="Proteomes" id="UP000249341">
    <property type="component" value="Unassembled WGS sequence"/>
</dbReference>
<proteinExistence type="predicted"/>
<protein>
    <submittedName>
        <fullName evidence="1">Uncharacterized protein</fullName>
    </submittedName>
</protein>
<reference evidence="1 2" key="1">
    <citation type="submission" date="2018-06" db="EMBL/GenBank/DDBJ databases">
        <title>Genomic Encyclopedia of Type Strains, Phase III (KMG-III): the genomes of soil and plant-associated and newly described type strains.</title>
        <authorList>
            <person name="Whitman W."/>
        </authorList>
    </citation>
    <scope>NUCLEOTIDE SEQUENCE [LARGE SCALE GENOMIC DNA]</scope>
    <source>
        <strain evidence="1 2">CGMCC 4.7090</strain>
    </source>
</reference>
<name>A0A327Z1F1_9ACTN</name>
<dbReference type="AlphaFoldDB" id="A0A327Z1F1"/>
<keyword evidence="2" id="KW-1185">Reference proteome</keyword>
<organism evidence="1 2">
    <name type="scientific">Actinoplanes lutulentus</name>
    <dbReference type="NCBI Taxonomy" id="1287878"/>
    <lineage>
        <taxon>Bacteria</taxon>
        <taxon>Bacillati</taxon>
        <taxon>Actinomycetota</taxon>
        <taxon>Actinomycetes</taxon>
        <taxon>Micromonosporales</taxon>
        <taxon>Micromonosporaceae</taxon>
        <taxon>Actinoplanes</taxon>
    </lineage>
</organism>
<accession>A0A327Z1F1</accession>